<name>A0ABY6PEC6_9ACTN</name>
<sequence length="115" mass="11797">MRLKLTAPAVIAMAALGTALTSGIATAATPGEAPAATARVACVNAQGQENVKIRKERKLNSTAVGLFTKGATTCITGRGTGQSYSLCGRSGNDWLKITFRGNTGWIPAACGTREV</sequence>
<dbReference type="RefSeq" id="WP_265363471.1">
    <property type="nucleotide sequence ID" value="NZ_CP110636.1"/>
</dbReference>
<reference evidence="3" key="1">
    <citation type="submission" date="2022-11" db="EMBL/GenBank/DDBJ databases">
        <title>Identification and genomic analyses of a novel endophytic actinobacterium Streptomyces endophytica sp. nov. with potential for biocontrol of Yam anthracnose.</title>
        <authorList>
            <person name="Huang X."/>
        </authorList>
    </citation>
    <scope>NUCLEOTIDE SEQUENCE</scope>
    <source>
        <strain evidence="3">HNM0140</strain>
    </source>
</reference>
<dbReference type="InterPro" id="IPR003646">
    <property type="entry name" value="SH3-like_bac-type"/>
</dbReference>
<evidence type="ECO:0000256" key="1">
    <source>
        <dbReference type="SAM" id="SignalP"/>
    </source>
</evidence>
<feature type="domain" description="SH3b" evidence="2">
    <location>
        <begin position="50"/>
        <end position="109"/>
    </location>
</feature>
<protein>
    <recommendedName>
        <fullName evidence="2">SH3b domain-containing protein</fullName>
    </recommendedName>
</protein>
<proteinExistence type="predicted"/>
<accession>A0ABY6PEC6</accession>
<evidence type="ECO:0000313" key="4">
    <source>
        <dbReference type="Proteomes" id="UP001164959"/>
    </source>
</evidence>
<feature type="signal peptide" evidence="1">
    <location>
        <begin position="1"/>
        <end position="27"/>
    </location>
</feature>
<keyword evidence="4" id="KW-1185">Reference proteome</keyword>
<gene>
    <name evidence="3" type="ORF">OJ254_20385</name>
</gene>
<evidence type="ECO:0000313" key="3">
    <source>
        <dbReference type="EMBL" id="UZJ32199.1"/>
    </source>
</evidence>
<feature type="chain" id="PRO_5046447513" description="SH3b domain-containing protein" evidence="1">
    <location>
        <begin position="28"/>
        <end position="115"/>
    </location>
</feature>
<evidence type="ECO:0000259" key="2">
    <source>
        <dbReference type="Pfam" id="PF08239"/>
    </source>
</evidence>
<keyword evidence="1" id="KW-0732">Signal</keyword>
<dbReference type="EMBL" id="CP110636">
    <property type="protein sequence ID" value="UZJ32199.1"/>
    <property type="molecule type" value="Genomic_DNA"/>
</dbReference>
<organism evidence="3 4">
    <name type="scientific">Streptomyces endophytica</name>
    <dbReference type="NCBI Taxonomy" id="2991496"/>
    <lineage>
        <taxon>Bacteria</taxon>
        <taxon>Bacillati</taxon>
        <taxon>Actinomycetota</taxon>
        <taxon>Actinomycetes</taxon>
        <taxon>Kitasatosporales</taxon>
        <taxon>Streptomycetaceae</taxon>
        <taxon>Streptomyces</taxon>
    </lineage>
</organism>
<dbReference type="Pfam" id="PF08239">
    <property type="entry name" value="SH3_3"/>
    <property type="match status" value="1"/>
</dbReference>
<dbReference type="Gene3D" id="2.30.30.40">
    <property type="entry name" value="SH3 Domains"/>
    <property type="match status" value="1"/>
</dbReference>
<dbReference type="Proteomes" id="UP001164959">
    <property type="component" value="Chromosome"/>
</dbReference>